<reference evidence="1 2" key="1">
    <citation type="submission" date="2013-07" db="EMBL/GenBank/DDBJ databases">
        <authorList>
            <person name="Weinstock G."/>
            <person name="Sodergren E."/>
            <person name="Wylie T."/>
            <person name="Fulton L."/>
            <person name="Fulton R."/>
            <person name="Fronick C."/>
            <person name="O'Laughlin M."/>
            <person name="Godfrey J."/>
            <person name="Miner T."/>
            <person name="Herter B."/>
            <person name="Appelbaum E."/>
            <person name="Cordes M."/>
            <person name="Lek S."/>
            <person name="Wollam A."/>
            <person name="Pepin K.H."/>
            <person name="Palsikar V.B."/>
            <person name="Mitreva M."/>
            <person name="Wilson R.K."/>
        </authorList>
    </citation>
    <scope>NUCLEOTIDE SEQUENCE [LARGE SCALE GENOMIC DNA]</scope>
    <source>
        <strain evidence="1 2">ATCC 27760</strain>
    </source>
</reference>
<dbReference type="AlphaFoldDB" id="U2LJD2"/>
<dbReference type="Proteomes" id="UP000016662">
    <property type="component" value="Unassembled WGS sequence"/>
</dbReference>
<proteinExistence type="predicted"/>
<keyword evidence="2" id="KW-1185">Reference proteome</keyword>
<protein>
    <submittedName>
        <fullName evidence="1">Uncharacterized protein</fullName>
    </submittedName>
</protein>
<organism evidence="1 2">
    <name type="scientific">Ruminococcus callidus ATCC 27760</name>
    <dbReference type="NCBI Taxonomy" id="411473"/>
    <lineage>
        <taxon>Bacteria</taxon>
        <taxon>Bacillati</taxon>
        <taxon>Bacillota</taxon>
        <taxon>Clostridia</taxon>
        <taxon>Eubacteriales</taxon>
        <taxon>Oscillospiraceae</taxon>
        <taxon>Ruminococcus</taxon>
    </lineage>
</organism>
<evidence type="ECO:0000313" key="1">
    <source>
        <dbReference type="EMBL" id="ERJ87213.1"/>
    </source>
</evidence>
<evidence type="ECO:0000313" key="2">
    <source>
        <dbReference type="Proteomes" id="UP000016662"/>
    </source>
</evidence>
<comment type="caution">
    <text evidence="1">The sequence shown here is derived from an EMBL/GenBank/DDBJ whole genome shotgun (WGS) entry which is preliminary data.</text>
</comment>
<dbReference type="EMBL" id="AWVF01000449">
    <property type="protein sequence ID" value="ERJ87213.1"/>
    <property type="molecule type" value="Genomic_DNA"/>
</dbReference>
<dbReference type="PATRIC" id="fig|411473.3.peg.2836"/>
<dbReference type="HOGENOM" id="CLU_3276152_0_0_9"/>
<sequence>MRKVTRFAASPLNVQVYEKSGSLSKSHRFSKKQNLKTIGTA</sequence>
<name>U2LJD2_9FIRM</name>
<gene>
    <name evidence="1" type="ORF">RUMCAL_03375</name>
</gene>
<accession>U2LJD2</accession>